<sequence>MIKNENYYTIFGWMLKELNLNGIDLVVYAIIYSFSQDGESEFKGSLAYIAEFTGASERTIRRSLRHLEDMGYIEMSERNQSAGIANSYRSIVDLNRLSEIGKQNDRPLPEEQRGADKMTAPGGQNVRGDGQNDRPIININRNTSYRERKKESIKKEASSKFEEMSDEELLDWGHNPIDLSDPQQEAEFYAWNDECQKRKADAKQWDGKVIKTQHNFERLESHEEVMERMGVAPLLKDAFRELLRNSYANGHLVVNAQLEDMIIRLDERFESDEESKIRTVKKAAAGGWYDINEWLTPMKV</sequence>
<accession>A0A9D2G569</accession>
<dbReference type="Pfam" id="PF13730">
    <property type="entry name" value="HTH_36"/>
    <property type="match status" value="1"/>
</dbReference>
<feature type="compositionally biased region" description="Basic and acidic residues" evidence="1">
    <location>
        <begin position="102"/>
        <end position="116"/>
    </location>
</feature>
<proteinExistence type="predicted"/>
<feature type="region of interest" description="Disordered" evidence="1">
    <location>
        <begin position="101"/>
        <end position="137"/>
    </location>
</feature>
<dbReference type="Gene3D" id="1.10.10.10">
    <property type="entry name" value="Winged helix-like DNA-binding domain superfamily/Winged helix DNA-binding domain"/>
    <property type="match status" value="1"/>
</dbReference>
<dbReference type="AlphaFoldDB" id="A0A9D2G569"/>
<dbReference type="EMBL" id="DXBB01000056">
    <property type="protein sequence ID" value="HIZ72632.1"/>
    <property type="molecule type" value="Genomic_DNA"/>
</dbReference>
<gene>
    <name evidence="2" type="ORF">H9964_03520</name>
</gene>
<protein>
    <submittedName>
        <fullName evidence="2">Helix-turn-helix domain-containing protein</fullName>
    </submittedName>
</protein>
<dbReference type="SUPFAM" id="SSF46785">
    <property type="entry name" value="Winged helix' DNA-binding domain"/>
    <property type="match status" value="1"/>
</dbReference>
<dbReference type="InterPro" id="IPR036390">
    <property type="entry name" value="WH_DNA-bd_sf"/>
</dbReference>
<reference evidence="2" key="2">
    <citation type="submission" date="2021-04" db="EMBL/GenBank/DDBJ databases">
        <authorList>
            <person name="Gilroy R."/>
        </authorList>
    </citation>
    <scope>NUCLEOTIDE SEQUENCE</scope>
    <source>
        <strain evidence="2">ChiW7-2402</strain>
    </source>
</reference>
<reference evidence="2" key="1">
    <citation type="journal article" date="2021" name="PeerJ">
        <title>Extensive microbial diversity within the chicken gut microbiome revealed by metagenomics and culture.</title>
        <authorList>
            <person name="Gilroy R."/>
            <person name="Ravi A."/>
            <person name="Getino M."/>
            <person name="Pursley I."/>
            <person name="Horton D.L."/>
            <person name="Alikhan N.F."/>
            <person name="Baker D."/>
            <person name="Gharbi K."/>
            <person name="Hall N."/>
            <person name="Watson M."/>
            <person name="Adriaenssens E.M."/>
            <person name="Foster-Nyarko E."/>
            <person name="Jarju S."/>
            <person name="Secka A."/>
            <person name="Antonio M."/>
            <person name="Oren A."/>
            <person name="Chaudhuri R.R."/>
            <person name="La Ragione R."/>
            <person name="Hildebrand F."/>
            <person name="Pallen M.J."/>
        </authorList>
    </citation>
    <scope>NUCLEOTIDE SEQUENCE</scope>
    <source>
        <strain evidence="2">ChiW7-2402</strain>
    </source>
</reference>
<evidence type="ECO:0000313" key="2">
    <source>
        <dbReference type="EMBL" id="HIZ72632.1"/>
    </source>
</evidence>
<organism evidence="2 3">
    <name type="scientific">Candidatus Gallimonas intestinavium</name>
    <dbReference type="NCBI Taxonomy" id="2838603"/>
    <lineage>
        <taxon>Bacteria</taxon>
        <taxon>Bacillati</taxon>
        <taxon>Bacillota</taxon>
        <taxon>Clostridia</taxon>
        <taxon>Candidatus Gallimonas</taxon>
    </lineage>
</organism>
<dbReference type="InterPro" id="IPR036388">
    <property type="entry name" value="WH-like_DNA-bd_sf"/>
</dbReference>
<evidence type="ECO:0000313" key="3">
    <source>
        <dbReference type="Proteomes" id="UP000824102"/>
    </source>
</evidence>
<name>A0A9D2G569_9FIRM</name>
<evidence type="ECO:0000256" key="1">
    <source>
        <dbReference type="SAM" id="MobiDB-lite"/>
    </source>
</evidence>
<comment type="caution">
    <text evidence="2">The sequence shown here is derived from an EMBL/GenBank/DDBJ whole genome shotgun (WGS) entry which is preliminary data.</text>
</comment>
<dbReference type="Proteomes" id="UP000824102">
    <property type="component" value="Unassembled WGS sequence"/>
</dbReference>